<protein>
    <submittedName>
        <fullName evidence="1">Uncharacterized protein</fullName>
    </submittedName>
</protein>
<dbReference type="EMBL" id="JAIQUM010000094">
    <property type="protein sequence ID" value="MBZ5753237.1"/>
    <property type="molecule type" value="Genomic_DNA"/>
</dbReference>
<keyword evidence="2" id="KW-1185">Reference proteome</keyword>
<evidence type="ECO:0000313" key="2">
    <source>
        <dbReference type="Proteomes" id="UP001165287"/>
    </source>
</evidence>
<dbReference type="RefSeq" id="WP_224141667.1">
    <property type="nucleotide sequence ID" value="NZ_JAIQUM010000094.1"/>
</dbReference>
<gene>
    <name evidence="1" type="ORF">K9V48_24180</name>
</gene>
<accession>A0ABS7UYX1</accession>
<organism evidence="1 2">
    <name type="scientific">Metabacillus rhizolycopersici</name>
    <dbReference type="NCBI Taxonomy" id="2875709"/>
    <lineage>
        <taxon>Bacteria</taxon>
        <taxon>Bacillati</taxon>
        <taxon>Bacillota</taxon>
        <taxon>Bacilli</taxon>
        <taxon>Bacillales</taxon>
        <taxon>Bacillaceae</taxon>
        <taxon>Metabacillus</taxon>
    </lineage>
</organism>
<sequence length="46" mass="5380">MIREKMETKNDLLKQIISQAVEKVFSQQPFLSLSEFLPVKTAKKEK</sequence>
<proteinExistence type="predicted"/>
<dbReference type="Proteomes" id="UP001165287">
    <property type="component" value="Unassembled WGS sequence"/>
</dbReference>
<comment type="caution">
    <text evidence="1">The sequence shown here is derived from an EMBL/GenBank/DDBJ whole genome shotgun (WGS) entry which is preliminary data.</text>
</comment>
<evidence type="ECO:0000313" key="1">
    <source>
        <dbReference type="EMBL" id="MBZ5753237.1"/>
    </source>
</evidence>
<name>A0ABS7UYX1_9BACI</name>
<reference evidence="1" key="1">
    <citation type="submission" date="2024-05" db="EMBL/GenBank/DDBJ databases">
        <title>Metabacillus sp. nov., isolated from the rhizosphere soil of tomato plants.</title>
        <authorList>
            <person name="Ma R."/>
        </authorList>
    </citation>
    <scope>NUCLEOTIDE SEQUENCE</scope>
    <source>
        <strain evidence="1">DBTR6</strain>
    </source>
</reference>